<name>A0A1I0RHX2_9FIRM</name>
<feature type="domain" description="MaoC-like" evidence="1">
    <location>
        <begin position="15"/>
        <end position="117"/>
    </location>
</feature>
<reference evidence="2 3" key="1">
    <citation type="submission" date="2016-10" db="EMBL/GenBank/DDBJ databases">
        <authorList>
            <person name="de Groot N.N."/>
        </authorList>
    </citation>
    <scope>NUCLEOTIDE SEQUENCE [LARGE SCALE GENOMIC DNA]</scope>
    <source>
        <strain evidence="2 3">DSM 9179</strain>
    </source>
</reference>
<evidence type="ECO:0000313" key="2">
    <source>
        <dbReference type="EMBL" id="SEW40529.1"/>
    </source>
</evidence>
<keyword evidence="3" id="KW-1185">Reference proteome</keyword>
<dbReference type="InterPro" id="IPR002539">
    <property type="entry name" value="MaoC-like_dom"/>
</dbReference>
<dbReference type="Proteomes" id="UP000199701">
    <property type="component" value="Unassembled WGS sequence"/>
</dbReference>
<organism evidence="2 3">
    <name type="scientific">[Clostridium] fimetarium</name>
    <dbReference type="NCBI Taxonomy" id="99656"/>
    <lineage>
        <taxon>Bacteria</taxon>
        <taxon>Bacillati</taxon>
        <taxon>Bacillota</taxon>
        <taxon>Clostridia</taxon>
        <taxon>Lachnospirales</taxon>
        <taxon>Lachnospiraceae</taxon>
    </lineage>
</organism>
<protein>
    <submittedName>
        <fullName evidence="2">MaoC like domain-containing protein</fullName>
    </submittedName>
</protein>
<dbReference type="GO" id="GO:0006633">
    <property type="term" value="P:fatty acid biosynthetic process"/>
    <property type="evidence" value="ECO:0007669"/>
    <property type="project" value="TreeGrafter"/>
</dbReference>
<evidence type="ECO:0000259" key="1">
    <source>
        <dbReference type="Pfam" id="PF01575"/>
    </source>
</evidence>
<dbReference type="EMBL" id="FOJI01000016">
    <property type="protein sequence ID" value="SEW40529.1"/>
    <property type="molecule type" value="Genomic_DNA"/>
</dbReference>
<dbReference type="InterPro" id="IPR050965">
    <property type="entry name" value="UPF0336/Enoyl-CoA_hydratase"/>
</dbReference>
<accession>A0A1I0RHX2</accession>
<dbReference type="GO" id="GO:0019171">
    <property type="term" value="F:(3R)-hydroxyacyl-[acyl-carrier-protein] dehydratase activity"/>
    <property type="evidence" value="ECO:0007669"/>
    <property type="project" value="TreeGrafter"/>
</dbReference>
<dbReference type="InterPro" id="IPR029069">
    <property type="entry name" value="HotDog_dom_sf"/>
</dbReference>
<dbReference type="STRING" id="99656.SAMN05421659_11622"/>
<dbReference type="AlphaFoldDB" id="A0A1I0RHX2"/>
<dbReference type="RefSeq" id="WP_092456372.1">
    <property type="nucleotide sequence ID" value="NZ_FOJI01000016.1"/>
</dbReference>
<dbReference type="SUPFAM" id="SSF54637">
    <property type="entry name" value="Thioesterase/thiol ester dehydrase-isomerase"/>
    <property type="match status" value="1"/>
</dbReference>
<dbReference type="OrthoDB" id="9801625at2"/>
<dbReference type="Pfam" id="PF01575">
    <property type="entry name" value="MaoC_dehydratas"/>
    <property type="match status" value="1"/>
</dbReference>
<sequence length="143" mass="16205">MGIRLNCYKFDDIVENETKADFEVTVTSEMMDQFLSICGDINPMHIDSKYAKSKGYNDRLVYGMMTASFYSTLVGVYLPGKYCILQEIETSFYNPVYIGDILTIKGAVTQKDKVLKRLAITAKIVNQNEKRISKAKIMVGCLE</sequence>
<evidence type="ECO:0000313" key="3">
    <source>
        <dbReference type="Proteomes" id="UP000199701"/>
    </source>
</evidence>
<gene>
    <name evidence="2" type="ORF">SAMN05421659_11622</name>
</gene>
<dbReference type="Gene3D" id="3.10.129.10">
    <property type="entry name" value="Hotdog Thioesterase"/>
    <property type="match status" value="1"/>
</dbReference>
<dbReference type="PANTHER" id="PTHR43437:SF3">
    <property type="entry name" value="HYDROXYACYL-THIOESTER DEHYDRATASE TYPE 2, MITOCHONDRIAL"/>
    <property type="match status" value="1"/>
</dbReference>
<proteinExistence type="predicted"/>
<dbReference type="PANTHER" id="PTHR43437">
    <property type="entry name" value="HYDROXYACYL-THIOESTER DEHYDRATASE TYPE 2, MITOCHONDRIAL-RELATED"/>
    <property type="match status" value="1"/>
</dbReference>